<protein>
    <recommendedName>
        <fullName evidence="4">DUF3558 domain-containing protein</fullName>
    </recommendedName>
</protein>
<evidence type="ECO:0008006" key="4">
    <source>
        <dbReference type="Google" id="ProtNLM"/>
    </source>
</evidence>
<organism evidence="2 3">
    <name type="scientific">Streptomyces sannanensis</name>
    <dbReference type="NCBI Taxonomy" id="285536"/>
    <lineage>
        <taxon>Bacteria</taxon>
        <taxon>Bacillati</taxon>
        <taxon>Actinomycetota</taxon>
        <taxon>Actinomycetes</taxon>
        <taxon>Kitasatosporales</taxon>
        <taxon>Streptomycetaceae</taxon>
        <taxon>Streptomyces</taxon>
    </lineage>
</organism>
<feature type="chain" id="PRO_5046261487" description="DUF3558 domain-containing protein" evidence="1">
    <location>
        <begin position="24"/>
        <end position="176"/>
    </location>
</feature>
<comment type="caution">
    <text evidence="2">The sequence shown here is derived from an EMBL/GenBank/DDBJ whole genome shotgun (WGS) entry which is preliminary data.</text>
</comment>
<sequence>MKIGHLALACLAMSTLVSCSSSAEEPIPERICGTPVDADLVRPLLEPLGKIDEYNEVDRKTAKTAPCLILVDEKATLRFRFSWHGGAVDPVKKATSIDSVITLNDPARADIGYNAAVGSDGAIATTACRTSGGDHFTLSLLLPRAPKNDKDTRTAIEAFMRAYMRETVKTLGCAKA</sequence>
<evidence type="ECO:0000313" key="2">
    <source>
        <dbReference type="EMBL" id="GAA3376380.1"/>
    </source>
</evidence>
<dbReference type="Proteomes" id="UP001499990">
    <property type="component" value="Unassembled WGS sequence"/>
</dbReference>
<proteinExistence type="predicted"/>
<dbReference type="EMBL" id="BAAAYL010000001">
    <property type="protein sequence ID" value="GAA3376380.1"/>
    <property type="molecule type" value="Genomic_DNA"/>
</dbReference>
<dbReference type="RefSeq" id="WP_345041101.1">
    <property type="nucleotide sequence ID" value="NZ_BAAAYL010000001.1"/>
</dbReference>
<name>A0ABP6SHB1_9ACTN</name>
<keyword evidence="1" id="KW-0732">Signal</keyword>
<feature type="signal peptide" evidence="1">
    <location>
        <begin position="1"/>
        <end position="23"/>
    </location>
</feature>
<accession>A0ABP6SHB1</accession>
<dbReference type="PROSITE" id="PS51257">
    <property type="entry name" value="PROKAR_LIPOPROTEIN"/>
    <property type="match status" value="1"/>
</dbReference>
<gene>
    <name evidence="2" type="ORF">GCM10020367_47850</name>
</gene>
<reference evidence="3" key="1">
    <citation type="journal article" date="2019" name="Int. J. Syst. Evol. Microbiol.">
        <title>The Global Catalogue of Microorganisms (GCM) 10K type strain sequencing project: providing services to taxonomists for standard genome sequencing and annotation.</title>
        <authorList>
            <consortium name="The Broad Institute Genomics Platform"/>
            <consortium name="The Broad Institute Genome Sequencing Center for Infectious Disease"/>
            <person name="Wu L."/>
            <person name="Ma J."/>
        </authorList>
    </citation>
    <scope>NUCLEOTIDE SEQUENCE [LARGE SCALE GENOMIC DNA]</scope>
    <source>
        <strain evidence="3">JCM 9651</strain>
    </source>
</reference>
<evidence type="ECO:0000313" key="3">
    <source>
        <dbReference type="Proteomes" id="UP001499990"/>
    </source>
</evidence>
<keyword evidence="3" id="KW-1185">Reference proteome</keyword>
<evidence type="ECO:0000256" key="1">
    <source>
        <dbReference type="SAM" id="SignalP"/>
    </source>
</evidence>